<evidence type="ECO:0000313" key="3">
    <source>
        <dbReference type="EMBL" id="SBW02295.1"/>
    </source>
</evidence>
<feature type="compositionally biased region" description="Basic and acidic residues" evidence="1">
    <location>
        <begin position="770"/>
        <end position="781"/>
    </location>
</feature>
<reference evidence="3" key="1">
    <citation type="submission" date="2016-04" db="EMBL/GenBank/DDBJ databases">
        <authorList>
            <person name="Evans L.H."/>
            <person name="Alamgir A."/>
            <person name="Owens N."/>
            <person name="Weber N.D."/>
            <person name="Virtaneva K."/>
            <person name="Barbian K."/>
            <person name="Babar A."/>
            <person name="Rosenke K."/>
        </authorList>
    </citation>
    <scope>NUCLEOTIDE SEQUENCE</scope>
    <source>
        <strain evidence="3">86-1</strain>
    </source>
</reference>
<protein>
    <recommendedName>
        <fullName evidence="2">LPS-assembly protein LptD central domain-containing protein</fullName>
    </recommendedName>
</protein>
<dbReference type="GO" id="GO:0009279">
    <property type="term" value="C:cell outer membrane"/>
    <property type="evidence" value="ECO:0007669"/>
    <property type="project" value="TreeGrafter"/>
</dbReference>
<name>A0A212JSL8_9BACT</name>
<proteinExistence type="predicted"/>
<dbReference type="EMBL" id="FLUM01000003">
    <property type="protein sequence ID" value="SBW02295.1"/>
    <property type="molecule type" value="Genomic_DNA"/>
</dbReference>
<dbReference type="RefSeq" id="WP_296941986.1">
    <property type="nucleotide sequence ID" value="NZ_LT599032.1"/>
</dbReference>
<dbReference type="GO" id="GO:1990351">
    <property type="term" value="C:transporter complex"/>
    <property type="evidence" value="ECO:0007669"/>
    <property type="project" value="TreeGrafter"/>
</dbReference>
<evidence type="ECO:0000259" key="2">
    <source>
        <dbReference type="Pfam" id="PF19838"/>
    </source>
</evidence>
<accession>A0A212JSL8</accession>
<dbReference type="PANTHER" id="PTHR30189:SF1">
    <property type="entry name" value="LPS-ASSEMBLY PROTEIN LPTD"/>
    <property type="match status" value="1"/>
</dbReference>
<gene>
    <name evidence="3" type="ORF">KL86DYS1_30256</name>
</gene>
<organism evidence="3">
    <name type="scientific">uncultured Dysgonomonas sp</name>
    <dbReference type="NCBI Taxonomy" id="206096"/>
    <lineage>
        <taxon>Bacteria</taxon>
        <taxon>Pseudomonadati</taxon>
        <taxon>Bacteroidota</taxon>
        <taxon>Bacteroidia</taxon>
        <taxon>Bacteroidales</taxon>
        <taxon>Dysgonomonadaceae</taxon>
        <taxon>Dysgonomonas</taxon>
        <taxon>environmental samples</taxon>
    </lineage>
</organism>
<dbReference type="InterPro" id="IPR045659">
    <property type="entry name" value="LptD_2"/>
</dbReference>
<dbReference type="Pfam" id="PF19838">
    <property type="entry name" value="LptD_2"/>
    <property type="match status" value="1"/>
</dbReference>
<feature type="region of interest" description="Disordered" evidence="1">
    <location>
        <begin position="751"/>
        <end position="781"/>
    </location>
</feature>
<dbReference type="AlphaFoldDB" id="A0A212JSL8"/>
<dbReference type="PANTHER" id="PTHR30189">
    <property type="entry name" value="LPS-ASSEMBLY PROTEIN"/>
    <property type="match status" value="1"/>
</dbReference>
<evidence type="ECO:0000256" key="1">
    <source>
        <dbReference type="SAM" id="MobiDB-lite"/>
    </source>
</evidence>
<feature type="domain" description="LPS-assembly protein LptD central" evidence="2">
    <location>
        <begin position="223"/>
        <end position="697"/>
    </location>
</feature>
<dbReference type="InterPro" id="IPR050218">
    <property type="entry name" value="LptD"/>
</dbReference>
<sequence length="915" mass="103987">MRKVRILAYIFLCILFSVPFWGAQYAYTKHRAINLIYSNDTLPRVKGDSLPKNDSLKLHNDSLLQDSTAQKKNALDAVVDYTANDSVVLMASNWGYLYGSAEVKYTEITLKGEKLSMNMDSSLVYASYGLDSVGNEFGYPIFSDGGTDYESKDMKYNFKTKKAYITNVVTTQGEGYVIAGRAKKQEDNSFFMLDGKYTTCDDHEHPHFYLALTKAKVKPKKNVVTGPAYLVIEGLPLPLGLPFGFFPFSDKYSSGVIMPSYGDEMDRGFNLHDGGYYFAINDNIDLALTGDIYTKGSWALKARSSYRKRYKYSGSFDFNYLYNKYGEKDVDQSISKDLAINWTHSQDPKANMFRTLSASVNFATSSYNNNSLDNRYTRQGTSNTKGSSVNLTQKIPNSAWSISASMNVAQRSQDSSISMTLPNLTVTMSRVAPFKRKEAAGAERWYEKIQLSYTGDFRNSIDTKENLLFKSSLKKDWKNAMKHSIPVSATFSAFNYLNITPSINYTERWYTSKIQKQWNPETNTHMSMRGDTTYSFKRVYDFNAALSFQTKLYGEYIPVFSKTTRIRHVFTPSISLSYAPDFSDPMFGFYERYKYIDSKGQQMEYVYSPYSQGMFGTAPMGASGMVSFNFENNLEMKVASEKDSTGYKKISLIDNLSINFSNNMMADSLKWSDIAVNARFKFSKSFVVNIGAAFDPYMYGLDQYGSPTKVDKLRISHGKGIGRLKSTGYSISPSINQDTFKKLFGKDIEKEGGKKEGSQTDTDSPEGEAGEQKKGSLLEKKKDDNQYDEDGYIKNEIKWNLAFNFSMNYNYGDFDYDKMEYKGRITKNFGLSGSIQPTKNWNFNFNTSYDFDAKKIAYMSCNLTRNLHCWSITASFNPVGAYKSYYVSLRASSSLLQDLKYEQRGRSSSYDPNWD</sequence>